<organism evidence="1 2">
    <name type="scientific">Rhizophlyctis rosea</name>
    <dbReference type="NCBI Taxonomy" id="64517"/>
    <lineage>
        <taxon>Eukaryota</taxon>
        <taxon>Fungi</taxon>
        <taxon>Fungi incertae sedis</taxon>
        <taxon>Chytridiomycota</taxon>
        <taxon>Chytridiomycota incertae sedis</taxon>
        <taxon>Chytridiomycetes</taxon>
        <taxon>Rhizophlyctidales</taxon>
        <taxon>Rhizophlyctidaceae</taxon>
        <taxon>Rhizophlyctis</taxon>
    </lineage>
</organism>
<comment type="caution">
    <text evidence="1">The sequence shown here is derived from an EMBL/GenBank/DDBJ whole genome shotgun (WGS) entry which is preliminary data.</text>
</comment>
<evidence type="ECO:0000313" key="2">
    <source>
        <dbReference type="Proteomes" id="UP001212841"/>
    </source>
</evidence>
<name>A0AAD5SKY8_9FUNG</name>
<proteinExistence type="predicted"/>
<accession>A0AAD5SKY8</accession>
<dbReference type="EMBL" id="JADGJD010000057">
    <property type="protein sequence ID" value="KAJ3055838.1"/>
    <property type="molecule type" value="Genomic_DNA"/>
</dbReference>
<protein>
    <submittedName>
        <fullName evidence="1">Uncharacterized protein</fullName>
    </submittedName>
</protein>
<keyword evidence="2" id="KW-1185">Reference proteome</keyword>
<reference evidence="1" key="1">
    <citation type="submission" date="2020-05" db="EMBL/GenBank/DDBJ databases">
        <title>Phylogenomic resolution of chytrid fungi.</title>
        <authorList>
            <person name="Stajich J.E."/>
            <person name="Amses K."/>
            <person name="Simmons R."/>
            <person name="Seto K."/>
            <person name="Myers J."/>
            <person name="Bonds A."/>
            <person name="Quandt C.A."/>
            <person name="Barry K."/>
            <person name="Liu P."/>
            <person name="Grigoriev I."/>
            <person name="Longcore J.E."/>
            <person name="James T.Y."/>
        </authorList>
    </citation>
    <scope>NUCLEOTIDE SEQUENCE</scope>
    <source>
        <strain evidence="1">JEL0318</strain>
    </source>
</reference>
<dbReference type="Proteomes" id="UP001212841">
    <property type="component" value="Unassembled WGS sequence"/>
</dbReference>
<sequence>MARTKETARFRRQANRRIRNLIKLLPDELLLKIFIDSIGGDIVKTCKFNRLYTFLLVDKLIYSIVNPLRQTVAQAHASYWSGKLSAYWEHNDQAKIVKCFFTRKLHTNPFFNIHQQAYYILWSAADSRDFRKLAETVLSRLPYKTNPDHNVVMQNKKLLVYSHESCHCAVFEDTQSTQPLTVLKDPKAIVIGPVSGDTQSAVEGQYERNWKFALFIPARGKASKIALVSDTECLWS</sequence>
<evidence type="ECO:0000313" key="1">
    <source>
        <dbReference type="EMBL" id="KAJ3055838.1"/>
    </source>
</evidence>
<gene>
    <name evidence="1" type="ORF">HK097_009041</name>
</gene>
<dbReference type="AlphaFoldDB" id="A0AAD5SKY8"/>